<evidence type="ECO:0000256" key="2">
    <source>
        <dbReference type="ARBA" id="ARBA00023125"/>
    </source>
</evidence>
<gene>
    <name evidence="5" type="ORF">GPA26_13115</name>
</gene>
<dbReference type="PROSITE" id="PS01117">
    <property type="entry name" value="HTH_MARR_1"/>
    <property type="match status" value="1"/>
</dbReference>
<feature type="domain" description="HTH marR-type" evidence="4">
    <location>
        <begin position="17"/>
        <end position="154"/>
    </location>
</feature>
<keyword evidence="6" id="KW-1185">Reference proteome</keyword>
<organism evidence="5 6">
    <name type="scientific">Aromatoleum petrolei</name>
    <dbReference type="NCBI Taxonomy" id="76116"/>
    <lineage>
        <taxon>Bacteria</taxon>
        <taxon>Pseudomonadati</taxon>
        <taxon>Pseudomonadota</taxon>
        <taxon>Betaproteobacteria</taxon>
        <taxon>Rhodocyclales</taxon>
        <taxon>Rhodocyclaceae</taxon>
        <taxon>Aromatoleum</taxon>
    </lineage>
</organism>
<protein>
    <submittedName>
        <fullName evidence="5">MarR family transcriptional regulator</fullName>
    </submittedName>
</protein>
<dbReference type="PANTHER" id="PTHR33164">
    <property type="entry name" value="TRANSCRIPTIONAL REGULATOR, MARR FAMILY"/>
    <property type="match status" value="1"/>
</dbReference>
<dbReference type="RefSeq" id="WP_169206775.1">
    <property type="nucleotide sequence ID" value="NZ_CP059560.1"/>
</dbReference>
<dbReference type="SUPFAM" id="SSF46785">
    <property type="entry name" value="Winged helix' DNA-binding domain"/>
    <property type="match status" value="1"/>
</dbReference>
<evidence type="ECO:0000256" key="1">
    <source>
        <dbReference type="ARBA" id="ARBA00023015"/>
    </source>
</evidence>
<dbReference type="PRINTS" id="PR00598">
    <property type="entry name" value="HTHMARR"/>
</dbReference>
<dbReference type="Proteomes" id="UP000652074">
    <property type="component" value="Unassembled WGS sequence"/>
</dbReference>
<dbReference type="InterPro" id="IPR023187">
    <property type="entry name" value="Tscrpt_reg_MarR-type_CS"/>
</dbReference>
<dbReference type="InterPro" id="IPR036388">
    <property type="entry name" value="WH-like_DNA-bd_sf"/>
</dbReference>
<keyword evidence="1" id="KW-0805">Transcription regulation</keyword>
<dbReference type="SMART" id="SM00347">
    <property type="entry name" value="HTH_MARR"/>
    <property type="match status" value="1"/>
</dbReference>
<keyword evidence="2" id="KW-0238">DNA-binding</keyword>
<name>A0ABX1MTW3_9RHOO</name>
<dbReference type="Pfam" id="PF01047">
    <property type="entry name" value="MarR"/>
    <property type="match status" value="1"/>
</dbReference>
<proteinExistence type="predicted"/>
<dbReference type="PROSITE" id="PS50995">
    <property type="entry name" value="HTH_MARR_2"/>
    <property type="match status" value="1"/>
</dbReference>
<evidence type="ECO:0000313" key="5">
    <source>
        <dbReference type="EMBL" id="NMF89409.1"/>
    </source>
</evidence>
<sequence length="161" mass="18427">MSTPATARPSTDARDAEHEALRVWLRLLTCTNLVEAQLRTRLRTNFDSTLPRFDLMAQLDRHPEGLKMSELSRLLMVTGGNVTGLTDKLAEEGLVERHDDPRDRRSFTVMLTAEGRRQFDRMAREHEQWVVGLLAGLDHAEKRQMLKLLDRLKAHLSTMPA</sequence>
<dbReference type="InterPro" id="IPR036390">
    <property type="entry name" value="WH_DNA-bd_sf"/>
</dbReference>
<keyword evidence="3" id="KW-0804">Transcription</keyword>
<evidence type="ECO:0000313" key="6">
    <source>
        <dbReference type="Proteomes" id="UP000652074"/>
    </source>
</evidence>
<comment type="caution">
    <text evidence="5">The sequence shown here is derived from an EMBL/GenBank/DDBJ whole genome shotgun (WGS) entry which is preliminary data.</text>
</comment>
<dbReference type="InterPro" id="IPR000835">
    <property type="entry name" value="HTH_MarR-typ"/>
</dbReference>
<reference evidence="5 6" key="1">
    <citation type="submission" date="2019-12" db="EMBL/GenBank/DDBJ databases">
        <title>Comparative genomics gives insights into the taxonomy of the Azoarcus-Aromatoleum group and reveals separate origins of nif in the plant-associated Azoarcus and non-plant-associated Aromatoleum sub-groups.</title>
        <authorList>
            <person name="Lafos M."/>
            <person name="Maluk M."/>
            <person name="Batista M."/>
            <person name="Junghare M."/>
            <person name="Carmona M."/>
            <person name="Faoro H."/>
            <person name="Cruz L.M."/>
            <person name="Battistoni F."/>
            <person name="De Souza E."/>
            <person name="Pedrosa F."/>
            <person name="Chen W.-M."/>
            <person name="Poole P.S."/>
            <person name="Dixon R.A."/>
            <person name="James E.K."/>
        </authorList>
    </citation>
    <scope>NUCLEOTIDE SEQUENCE [LARGE SCALE GENOMIC DNA]</scope>
    <source>
        <strain evidence="5 6">ToN1</strain>
    </source>
</reference>
<evidence type="ECO:0000256" key="3">
    <source>
        <dbReference type="ARBA" id="ARBA00023163"/>
    </source>
</evidence>
<dbReference type="Gene3D" id="1.10.10.10">
    <property type="entry name" value="Winged helix-like DNA-binding domain superfamily/Winged helix DNA-binding domain"/>
    <property type="match status" value="1"/>
</dbReference>
<dbReference type="InterPro" id="IPR039422">
    <property type="entry name" value="MarR/SlyA-like"/>
</dbReference>
<accession>A0ABX1MTW3</accession>
<evidence type="ECO:0000259" key="4">
    <source>
        <dbReference type="PROSITE" id="PS50995"/>
    </source>
</evidence>
<dbReference type="EMBL" id="WTVR01000023">
    <property type="protein sequence ID" value="NMF89409.1"/>
    <property type="molecule type" value="Genomic_DNA"/>
</dbReference>
<dbReference type="PANTHER" id="PTHR33164:SF43">
    <property type="entry name" value="HTH-TYPE TRANSCRIPTIONAL REPRESSOR YETL"/>
    <property type="match status" value="1"/>
</dbReference>